<organism evidence="3 4">
    <name type="scientific">Liquidambar formosana</name>
    <name type="common">Formosan gum</name>
    <dbReference type="NCBI Taxonomy" id="63359"/>
    <lineage>
        <taxon>Eukaryota</taxon>
        <taxon>Viridiplantae</taxon>
        <taxon>Streptophyta</taxon>
        <taxon>Embryophyta</taxon>
        <taxon>Tracheophyta</taxon>
        <taxon>Spermatophyta</taxon>
        <taxon>Magnoliopsida</taxon>
        <taxon>eudicotyledons</taxon>
        <taxon>Gunneridae</taxon>
        <taxon>Pentapetalae</taxon>
        <taxon>Saxifragales</taxon>
        <taxon>Altingiaceae</taxon>
        <taxon>Liquidambar</taxon>
    </lineage>
</organism>
<dbReference type="PANTHER" id="PTHR47584:SF14">
    <property type="entry name" value="L10-INTERACTING MYB DOMAIN-CONTAINING PROTEIN-LIKE"/>
    <property type="match status" value="1"/>
</dbReference>
<dbReference type="Proteomes" id="UP001415857">
    <property type="component" value="Unassembled WGS sequence"/>
</dbReference>
<dbReference type="Pfam" id="PF12776">
    <property type="entry name" value="Myb_DNA-bind_3"/>
    <property type="match status" value="1"/>
</dbReference>
<evidence type="ECO:0000313" key="4">
    <source>
        <dbReference type="Proteomes" id="UP001415857"/>
    </source>
</evidence>
<reference evidence="3 4" key="1">
    <citation type="journal article" date="2024" name="Plant J.">
        <title>Genome sequences and population genomics reveal climatic adaptation and genomic divergence between two closely related sweetgum species.</title>
        <authorList>
            <person name="Xu W.Q."/>
            <person name="Ren C.Q."/>
            <person name="Zhang X.Y."/>
            <person name="Comes H.P."/>
            <person name="Liu X.H."/>
            <person name="Li Y.G."/>
            <person name="Kettle C.J."/>
            <person name="Jalonen R."/>
            <person name="Gaisberger H."/>
            <person name="Ma Y.Z."/>
            <person name="Qiu Y.X."/>
        </authorList>
    </citation>
    <scope>NUCLEOTIDE SEQUENCE [LARGE SCALE GENOMIC DNA]</scope>
    <source>
        <strain evidence="3">Hangzhou</strain>
    </source>
</reference>
<sequence length="95" mass="10628">MASEAEKGRGKASEAEKGKDKDKANWDPKAHEIWVNVFVAEVRAGDRIGTIFSKKGWKNVVANFNAATGRDYNIKQLKNRLDNLRKECAMGIFMG</sequence>
<dbReference type="EMBL" id="JBBPBK010000006">
    <property type="protein sequence ID" value="KAK9284032.1"/>
    <property type="molecule type" value="Genomic_DNA"/>
</dbReference>
<evidence type="ECO:0000313" key="3">
    <source>
        <dbReference type="EMBL" id="KAK9284032.1"/>
    </source>
</evidence>
<evidence type="ECO:0000259" key="2">
    <source>
        <dbReference type="Pfam" id="PF12776"/>
    </source>
</evidence>
<gene>
    <name evidence="3" type="ORF">L1049_012291</name>
</gene>
<feature type="region of interest" description="Disordered" evidence="1">
    <location>
        <begin position="1"/>
        <end position="25"/>
    </location>
</feature>
<feature type="domain" description="Myb/SANT-like" evidence="2">
    <location>
        <begin position="25"/>
        <end position="87"/>
    </location>
</feature>
<protein>
    <recommendedName>
        <fullName evidence="2">Myb/SANT-like domain-containing protein</fullName>
    </recommendedName>
</protein>
<proteinExistence type="predicted"/>
<dbReference type="PANTHER" id="PTHR47584">
    <property type="match status" value="1"/>
</dbReference>
<evidence type="ECO:0000256" key="1">
    <source>
        <dbReference type="SAM" id="MobiDB-lite"/>
    </source>
</evidence>
<name>A0AAP0WYP3_LIQFO</name>
<dbReference type="AlphaFoldDB" id="A0AAP0WYP3"/>
<keyword evidence="4" id="KW-1185">Reference proteome</keyword>
<dbReference type="InterPro" id="IPR045026">
    <property type="entry name" value="LIMYB"/>
</dbReference>
<dbReference type="InterPro" id="IPR024752">
    <property type="entry name" value="Myb/SANT-like_dom"/>
</dbReference>
<accession>A0AAP0WYP3</accession>
<comment type="caution">
    <text evidence="3">The sequence shown here is derived from an EMBL/GenBank/DDBJ whole genome shotgun (WGS) entry which is preliminary data.</text>
</comment>